<dbReference type="OrthoDB" id="9800445at2"/>
<dbReference type="CDD" id="cd00093">
    <property type="entry name" value="HTH_XRE"/>
    <property type="match status" value="1"/>
</dbReference>
<evidence type="ECO:0000313" key="3">
    <source>
        <dbReference type="Proteomes" id="UP000239576"/>
    </source>
</evidence>
<dbReference type="GO" id="GO:0003677">
    <property type="term" value="F:DNA binding"/>
    <property type="evidence" value="ECO:0007669"/>
    <property type="project" value="InterPro"/>
</dbReference>
<dbReference type="Proteomes" id="UP000239576">
    <property type="component" value="Unassembled WGS sequence"/>
</dbReference>
<dbReference type="InterPro" id="IPR001387">
    <property type="entry name" value="Cro/C1-type_HTH"/>
</dbReference>
<dbReference type="PROSITE" id="PS50943">
    <property type="entry name" value="HTH_CROC1"/>
    <property type="match status" value="1"/>
</dbReference>
<dbReference type="SMART" id="SM00530">
    <property type="entry name" value="HTH_XRE"/>
    <property type="match status" value="1"/>
</dbReference>
<organism evidence="2 3">
    <name type="scientific">Stenomitos frigidus ULC18</name>
    <dbReference type="NCBI Taxonomy" id="2107698"/>
    <lineage>
        <taxon>Bacteria</taxon>
        <taxon>Bacillati</taxon>
        <taxon>Cyanobacteriota</taxon>
        <taxon>Cyanophyceae</taxon>
        <taxon>Leptolyngbyales</taxon>
        <taxon>Leptolyngbyaceae</taxon>
        <taxon>Stenomitos</taxon>
    </lineage>
</organism>
<proteinExistence type="predicted"/>
<dbReference type="InterPro" id="IPR010982">
    <property type="entry name" value="Lambda_DNA-bd_dom_sf"/>
</dbReference>
<dbReference type="EMBL" id="PVWK01000096">
    <property type="protein sequence ID" value="PSB27296.1"/>
    <property type="molecule type" value="Genomic_DNA"/>
</dbReference>
<dbReference type="Pfam" id="PF13560">
    <property type="entry name" value="HTH_31"/>
    <property type="match status" value="1"/>
</dbReference>
<name>A0A2T1E3J7_9CYAN</name>
<evidence type="ECO:0000259" key="1">
    <source>
        <dbReference type="PROSITE" id="PS50943"/>
    </source>
</evidence>
<gene>
    <name evidence="2" type="ORF">C7B82_16760</name>
</gene>
<reference evidence="3" key="1">
    <citation type="submission" date="2018-02" db="EMBL/GenBank/DDBJ databases">
        <authorList>
            <person name="Moore K."/>
            <person name="Momper L."/>
        </authorList>
    </citation>
    <scope>NUCLEOTIDE SEQUENCE [LARGE SCALE GENOMIC DNA]</scope>
    <source>
        <strain evidence="3">ULC18</strain>
    </source>
</reference>
<keyword evidence="3" id="KW-1185">Reference proteome</keyword>
<accession>A0A2T1E3J7</accession>
<protein>
    <recommendedName>
        <fullName evidence="1">HTH cro/C1-type domain-containing protein</fullName>
    </recommendedName>
</protein>
<dbReference type="RefSeq" id="WP_106257436.1">
    <property type="nucleotide sequence ID" value="NZ_CAWNSW010000095.1"/>
</dbReference>
<feature type="domain" description="HTH cro/C1-type" evidence="1">
    <location>
        <begin position="605"/>
        <end position="643"/>
    </location>
</feature>
<dbReference type="SUPFAM" id="SSF47413">
    <property type="entry name" value="lambda repressor-like DNA-binding domains"/>
    <property type="match status" value="1"/>
</dbReference>
<evidence type="ECO:0000313" key="2">
    <source>
        <dbReference type="EMBL" id="PSB27296.1"/>
    </source>
</evidence>
<comment type="caution">
    <text evidence="2">The sequence shown here is derived from an EMBL/GenBank/DDBJ whole genome shotgun (WGS) entry which is preliminary data.</text>
</comment>
<dbReference type="AlphaFoldDB" id="A0A2T1E3J7"/>
<sequence>MTLDNPSAIDRQTLLASIPHEWEAKFKEELARSPILKLVALQVSQHLIEIYRQRVELALNAGDIGLRKLQSPHLDIKRSKNGTYTVTLRSSEALRKPTAAEEQVEHLFKALNFWESSASYMWFDLTKIAFAEIEKDIGQVALEDMESQKRLTTLYRYIFDEASDSLKSNFSSVLQVYIDQAVQLILNKYDLPNKTIQELEWLAGLGQQKIVPGAPATNPELFANGITSNFATCKLLWESVNILTQRSDLQWQPDEDGKLAYTSLLKDGRGRLIFWVTDNPEEQYPEALAGEAALAVIETFDIRAACMHLIYAAHVTTLDRPWEEEFVIDDAQISSYMGLDKRKDLTKEQRLKLIERISEQPAQILTFLHWPQQGNVESFYVEKSRLWEVAIGYHGQRDIFGDIKCTGLTIRCRAGMWAKYFLNKRGSEEGNAFYQYGVLSKTLLQTITRVWQHSEGAARMLAWLSFRMRVRTNQVMLTSTLMEVAYGVEKVTAAQRDRDLRSELANTWDRDLLVLHEAGLAIEFDPVTYPSEIQPDWKEGGRGEKKRPKGFWEQLRNSRLYVHPPKEIAEGIAKLQRKKRTIDVESRLVPAKPIKAGSTFGGEQIKAAREAKGWSQEELGKQLGRTKMWISLIERGKRSIKPEDSTQLRALLDLDR</sequence>
<reference evidence="2 3" key="2">
    <citation type="submission" date="2018-03" db="EMBL/GenBank/DDBJ databases">
        <title>The ancient ancestry and fast evolution of plastids.</title>
        <authorList>
            <person name="Moore K.R."/>
            <person name="Magnabosco C."/>
            <person name="Momper L."/>
            <person name="Gold D.A."/>
            <person name="Bosak T."/>
            <person name="Fournier G.P."/>
        </authorList>
    </citation>
    <scope>NUCLEOTIDE SEQUENCE [LARGE SCALE GENOMIC DNA]</scope>
    <source>
        <strain evidence="2 3">ULC18</strain>
    </source>
</reference>
<dbReference type="Gene3D" id="1.10.260.40">
    <property type="entry name" value="lambda repressor-like DNA-binding domains"/>
    <property type="match status" value="1"/>
</dbReference>